<dbReference type="VEuPathDB" id="CryptoDB:cubi_03368"/>
<dbReference type="InterPro" id="IPR000322">
    <property type="entry name" value="Glyco_hydro_31_TIM"/>
</dbReference>
<gene>
    <name evidence="9" type="ORF">cubi_03368</name>
</gene>
<dbReference type="AlphaFoldDB" id="A0A1J4MH31"/>
<evidence type="ECO:0000313" key="10">
    <source>
        <dbReference type="Proteomes" id="UP000186176"/>
    </source>
</evidence>
<keyword evidence="10" id="KW-1185">Reference proteome</keyword>
<dbReference type="Gene3D" id="2.60.40.1760">
    <property type="entry name" value="glycosyl hydrolase (family 31)"/>
    <property type="match status" value="1"/>
</dbReference>
<reference evidence="9 10" key="1">
    <citation type="submission" date="2016-10" db="EMBL/GenBank/DDBJ databases">
        <title>Reductive evolution of mitochondrial metabolism and differential evolution of invasion-related proteins in Cryptosporidium.</title>
        <authorList>
            <person name="Liu S."/>
            <person name="Roellig D.M."/>
            <person name="Guo Y."/>
            <person name="Li N."/>
            <person name="Frace M.A."/>
            <person name="Tang K."/>
            <person name="Zhang L."/>
            <person name="Feng Y."/>
            <person name="Xiao L."/>
        </authorList>
    </citation>
    <scope>NUCLEOTIDE SEQUENCE [LARGE SCALE GENOMIC DNA]</scope>
    <source>
        <strain evidence="9">39726</strain>
    </source>
</reference>
<dbReference type="OrthoDB" id="440381at2759"/>
<evidence type="ECO:0000256" key="5">
    <source>
        <dbReference type="ARBA" id="ARBA00023295"/>
    </source>
</evidence>
<comment type="similarity">
    <text evidence="1">Belongs to the glycosyl hydrolase 31 family.</text>
</comment>
<evidence type="ECO:0000259" key="6">
    <source>
        <dbReference type="Pfam" id="PF01055"/>
    </source>
</evidence>
<organism evidence="9 10">
    <name type="scientific">Cryptosporidium ubiquitum</name>
    <dbReference type="NCBI Taxonomy" id="857276"/>
    <lineage>
        <taxon>Eukaryota</taxon>
        <taxon>Sar</taxon>
        <taxon>Alveolata</taxon>
        <taxon>Apicomplexa</taxon>
        <taxon>Conoidasida</taxon>
        <taxon>Coccidia</taxon>
        <taxon>Eucoccidiorida</taxon>
        <taxon>Eimeriorina</taxon>
        <taxon>Cryptosporidiidae</taxon>
        <taxon>Cryptosporidium</taxon>
    </lineage>
</organism>
<dbReference type="InterPro" id="IPR017853">
    <property type="entry name" value="GH"/>
</dbReference>
<dbReference type="InterPro" id="IPR048395">
    <property type="entry name" value="Glyco_hydro_31_C"/>
</dbReference>
<evidence type="ECO:0000313" key="9">
    <source>
        <dbReference type="EMBL" id="OII73570.1"/>
    </source>
</evidence>
<keyword evidence="4" id="KW-0325">Glycoprotein</keyword>
<dbReference type="GeneID" id="39980160"/>
<dbReference type="Pfam" id="PF21365">
    <property type="entry name" value="Glyco_hydro_31_3rd"/>
    <property type="match status" value="1"/>
</dbReference>
<feature type="domain" description="Glycosyl hydrolase family 31 C-terminal" evidence="8">
    <location>
        <begin position="816"/>
        <end position="920"/>
    </location>
</feature>
<feature type="domain" description="Glycoside hydrolase family 31 N-terminal" evidence="7">
    <location>
        <begin position="88"/>
        <end position="371"/>
    </location>
</feature>
<evidence type="ECO:0000256" key="1">
    <source>
        <dbReference type="ARBA" id="ARBA00007806"/>
    </source>
</evidence>
<proteinExistence type="inferred from homology"/>
<keyword evidence="5" id="KW-0326">Glycosidase</keyword>
<dbReference type="GO" id="GO:0090599">
    <property type="term" value="F:alpha-glucosidase activity"/>
    <property type="evidence" value="ECO:0007669"/>
    <property type="project" value="TreeGrafter"/>
</dbReference>
<dbReference type="GO" id="GO:0006491">
    <property type="term" value="P:N-glycan processing"/>
    <property type="evidence" value="ECO:0007669"/>
    <property type="project" value="TreeGrafter"/>
</dbReference>
<dbReference type="PANTHER" id="PTHR22762:SF54">
    <property type="entry name" value="BCDNA.GH04962"/>
    <property type="match status" value="1"/>
</dbReference>
<dbReference type="Gene3D" id="3.20.20.80">
    <property type="entry name" value="Glycosidases"/>
    <property type="match status" value="2"/>
</dbReference>
<sequence>MESAFCSRYRKFTEYISRETSEKGSNQKEHAFNSIWSVSPNNLEFFKNCKLNPKKTKFDSKDSEECSTIYFELKNTHHPQIPHLKCNVFIYKLGLFRLQIDDTGTGLSDYKRYKVGKEVIFKDNLVKKYLVSKESSDVNIDESENRITITLVNENDECKYTFVMYFKPFKIETFLCDKKIATVNGNQFFNFERSGRTYRRNNNLNAKFTQKSYKISIKDLVQEKNQRNVIFKWLKSHYNAIRDIIKLFNYNKTISEIVDSVDIYPKGIWSELFNNFIDFNQNGPIAIGTDIQIHSCNDTYGLAEKTASLNLQDFDEPYRFYNVDNFKYELNSTDPLYGSSPNLISLSDFYFENKKKVIFSNILWLNPSDTYVKLNKIRNDHSEKYLDTWWVSETGVLDLVIMVSTRLEQLYYNLGIITGFPYFAPRFSLGYHYSKWEHTSEERVYNIQNLLKKNDIPYDSIWLDIEHTFNKQYFTWNKTAFPNMNEMIKNLDKDNKYLVVISDPHISINKSYSMYSSFEKLKYCGKGFYKISVNYKKMLKYLFITKIIPKIHLRINCKIELIIHKDNISNSKLVAKTINSPWVKIPNYNNEINDFVGKCWPGSSKYLNFFSNEVGNYYSRYFEKMYKMHKNLGYWLDMNEPSVFELPELSFPKQVEFGNDGLDNRKVHSLYSFNHARYAFNGLVRKFQGQRRPFLLTRSFWIGSHRYSNIWTGDTESNWNYYYYTIITNLRNAICGFSLTGSDVGGYESFNDDVYLLIRWYQLGIWFPFYRSHSSINTLSRDYIFSYPIIKKYIKLRYSLIPYWYTLLAKYSFYSIPMIKPLFWLNPTDYNLRSIDNSFLVGDSFMIKSIEKGLHSLLILHYYLCNFNYANKILNHNKDYLYKIWYSVYGKTIYIDTKEQYYYNNNINNTPDFVKGGSIIPFSSESSLLSSKEQLKYPIKLVIYLTGELLNSNKLKNQILFPEMKYYNYTNENYYNDYMIDILTLHSEGSIYLDDGETYSYLNNEYIFDDIIFTLSCNNYVFNNTNEDLGYTPNIIDNVLEKNLLKSTFNEKYQRDKLRLFKENFGYEIYIKQRNDKLMYKMNNNNDNYYNHHILSLLEEDIGDLIINNNNNNNNNNNIQDKNVNKYNKQISLIQINGLIIKPKKILLVKRKNNNSLVFQRLKYKLIKSKYFGNNHLIKGNLYSIEINLDNNDVNFGNYNWRIKIIL</sequence>
<feature type="domain" description="Glycoside hydrolase family 31 TIM barrel" evidence="6">
    <location>
        <begin position="586"/>
        <end position="807"/>
    </location>
</feature>
<evidence type="ECO:0000259" key="8">
    <source>
        <dbReference type="Pfam" id="PF21365"/>
    </source>
</evidence>
<dbReference type="Pfam" id="PF01055">
    <property type="entry name" value="Glyco_hydro_31_2nd"/>
    <property type="match status" value="2"/>
</dbReference>
<dbReference type="PANTHER" id="PTHR22762">
    <property type="entry name" value="ALPHA-GLUCOSIDASE"/>
    <property type="match status" value="1"/>
</dbReference>
<accession>A0A1J4MH31</accession>
<dbReference type="RefSeq" id="XP_028874825.1">
    <property type="nucleotide sequence ID" value="XM_029020381.1"/>
</dbReference>
<dbReference type="Pfam" id="PF13802">
    <property type="entry name" value="Gal_mutarotas_2"/>
    <property type="match status" value="1"/>
</dbReference>
<keyword evidence="3" id="KW-0378">Hydrolase</keyword>
<evidence type="ECO:0000259" key="7">
    <source>
        <dbReference type="Pfam" id="PF13802"/>
    </source>
</evidence>
<feature type="domain" description="Glycoside hydrolase family 31 TIM barrel" evidence="6">
    <location>
        <begin position="422"/>
        <end position="524"/>
    </location>
</feature>
<dbReference type="CDD" id="cd14752">
    <property type="entry name" value="GH31_N"/>
    <property type="match status" value="1"/>
</dbReference>
<keyword evidence="2" id="KW-0732">Signal</keyword>
<comment type="caution">
    <text evidence="9">The sequence shown here is derived from an EMBL/GenBank/DDBJ whole genome shotgun (WGS) entry which is preliminary data.</text>
</comment>
<dbReference type="SUPFAM" id="SSF51445">
    <property type="entry name" value="(Trans)glycosidases"/>
    <property type="match status" value="1"/>
</dbReference>
<protein>
    <submittedName>
        <fullName evidence="9">Secreted alpha glucosidase-like family protein</fullName>
    </submittedName>
</protein>
<dbReference type="Proteomes" id="UP000186176">
    <property type="component" value="Unassembled WGS sequence"/>
</dbReference>
<name>A0A1J4MH31_9CRYT</name>
<evidence type="ECO:0000256" key="4">
    <source>
        <dbReference type="ARBA" id="ARBA00023180"/>
    </source>
</evidence>
<evidence type="ECO:0000256" key="2">
    <source>
        <dbReference type="ARBA" id="ARBA00022729"/>
    </source>
</evidence>
<dbReference type="EMBL" id="LRBP01000014">
    <property type="protein sequence ID" value="OII73570.1"/>
    <property type="molecule type" value="Genomic_DNA"/>
</dbReference>
<dbReference type="GO" id="GO:0005975">
    <property type="term" value="P:carbohydrate metabolic process"/>
    <property type="evidence" value="ECO:0007669"/>
    <property type="project" value="InterPro"/>
</dbReference>
<evidence type="ECO:0000256" key="3">
    <source>
        <dbReference type="ARBA" id="ARBA00022801"/>
    </source>
</evidence>
<dbReference type="InterPro" id="IPR025887">
    <property type="entry name" value="Glyco_hydro_31_N_dom"/>
</dbReference>